<dbReference type="PANTHER" id="PTHR11732">
    <property type="entry name" value="ALDO/KETO REDUCTASE"/>
    <property type="match status" value="1"/>
</dbReference>
<evidence type="ECO:0000259" key="4">
    <source>
        <dbReference type="Pfam" id="PF00248"/>
    </source>
</evidence>
<dbReference type="FunFam" id="3.20.20.100:FF:000013">
    <property type="entry name" value="NADPH-dependent codeinone reductase 1-1"/>
    <property type="match status" value="1"/>
</dbReference>
<dbReference type="FunFam" id="3.20.20.100:FF:000006">
    <property type="entry name" value="Aldo-keto reductase family 1 member A1"/>
    <property type="match status" value="1"/>
</dbReference>
<evidence type="ECO:0000256" key="3">
    <source>
        <dbReference type="ARBA" id="ARBA00023002"/>
    </source>
</evidence>
<dbReference type="InterPro" id="IPR023210">
    <property type="entry name" value="NADP_OxRdtase_dom"/>
</dbReference>
<dbReference type="InterPro" id="IPR020471">
    <property type="entry name" value="AKR"/>
</dbReference>
<evidence type="ECO:0000313" key="5">
    <source>
        <dbReference type="EMBL" id="CAE0607379.1"/>
    </source>
</evidence>
<dbReference type="PROSITE" id="PS00063">
    <property type="entry name" value="ALDOKETO_REDUCTASE_3"/>
    <property type="match status" value="1"/>
</dbReference>
<dbReference type="GO" id="GO:0016491">
    <property type="term" value="F:oxidoreductase activity"/>
    <property type="evidence" value="ECO:0007669"/>
    <property type="project" value="UniProtKB-KW"/>
</dbReference>
<reference evidence="5" key="1">
    <citation type="submission" date="2021-01" db="EMBL/GenBank/DDBJ databases">
        <authorList>
            <person name="Corre E."/>
            <person name="Pelletier E."/>
            <person name="Niang G."/>
            <person name="Scheremetjew M."/>
            <person name="Finn R."/>
            <person name="Kale V."/>
            <person name="Holt S."/>
            <person name="Cochrane G."/>
            <person name="Meng A."/>
            <person name="Brown T."/>
            <person name="Cohen L."/>
        </authorList>
    </citation>
    <scope>NUCLEOTIDE SEQUENCE</scope>
    <source>
        <strain evidence="5">CCMP1897</strain>
    </source>
</reference>
<dbReference type="PRINTS" id="PR00069">
    <property type="entry name" value="ALDKETRDTASE"/>
</dbReference>
<dbReference type="Gene3D" id="3.20.20.100">
    <property type="entry name" value="NADP-dependent oxidoreductase domain"/>
    <property type="match status" value="2"/>
</dbReference>
<dbReference type="Pfam" id="PF00248">
    <property type="entry name" value="Aldo_ket_red"/>
    <property type="match status" value="2"/>
</dbReference>
<feature type="domain" description="NADP-dependent oxidoreductase" evidence="4">
    <location>
        <begin position="364"/>
        <end position="626"/>
    </location>
</feature>
<proteinExistence type="inferred from homology"/>
<dbReference type="EMBL" id="HBIS01001367">
    <property type="protein sequence ID" value="CAE0607379.1"/>
    <property type="molecule type" value="Transcribed_RNA"/>
</dbReference>
<keyword evidence="3" id="KW-0560">Oxidoreductase</keyword>
<dbReference type="PROSITE" id="PS00798">
    <property type="entry name" value="ALDOKETO_REDUCTASE_1"/>
    <property type="match status" value="1"/>
</dbReference>
<evidence type="ECO:0000256" key="1">
    <source>
        <dbReference type="ARBA" id="ARBA00007905"/>
    </source>
</evidence>
<organism evidence="5">
    <name type="scientific">Picocystis salinarum</name>
    <dbReference type="NCBI Taxonomy" id="88271"/>
    <lineage>
        <taxon>Eukaryota</taxon>
        <taxon>Viridiplantae</taxon>
        <taxon>Chlorophyta</taxon>
        <taxon>Picocystophyceae</taxon>
        <taxon>Picocystales</taxon>
        <taxon>Picocystaceae</taxon>
        <taxon>Picocystis</taxon>
    </lineage>
</organism>
<keyword evidence="2" id="KW-0521">NADP</keyword>
<name>A0A7S3XBS9_9CHLO</name>
<accession>A0A7S3XBS9</accession>
<dbReference type="InterPro" id="IPR018170">
    <property type="entry name" value="Aldo/ket_reductase_CS"/>
</dbReference>
<evidence type="ECO:0000256" key="2">
    <source>
        <dbReference type="ARBA" id="ARBA00022857"/>
    </source>
</evidence>
<feature type="domain" description="NADP-dependent oxidoreductase" evidence="4">
    <location>
        <begin position="33"/>
        <end position="288"/>
    </location>
</feature>
<dbReference type="InterPro" id="IPR036812">
    <property type="entry name" value="NAD(P)_OxRdtase_dom_sf"/>
</dbReference>
<dbReference type="PROSITE" id="PS00062">
    <property type="entry name" value="ALDOKETO_REDUCTASE_2"/>
    <property type="match status" value="2"/>
</dbReference>
<dbReference type="AlphaFoldDB" id="A0A7S3XBS9"/>
<sequence length="655" mass="73839">MEQFEKDLRKKLYRDPLATCATLDNGAKIPLVGLGTWKSDPGQVGAAVRMAIQEGYRHVDCAEIYNNEQEIGEALSEVFKDGVVDRKDLFITSKLWNTDHAPERVRPALLKTMEHLDVPYLDLYLIHWPVTGNVGPELKPSIQETWQEMEKLVDEGLVKAIGVSNFSVKKLENMLTYARIQPSVVQCEGHPYFRNDKLRNWCNARGIHFTAYSPLGSPDSTMMFRSSRDNPKLMEDPTVVSIAKEVGKSPAQVLLRWAIQRGTSVLPKSTNRERIRMNLELFLWELPEPLFNLLNTLPMQKRMLEGDIWLNAAGPYKSYEDLWDEDKSSLSKPVVRIPSCVGTASGGKQLYATLNTGQKMPYVGLGTWKSKPGEVRDATLAALKAGYVHIDCAEIYQNEEEVGDAIGRALEEGIISREELFVTSKLWNTDHAKGDVEPACRKTLKHLGLDCLDLYLIHWPVTGNKGPQLEPPLEETWRAMENLVEKGLVKAIGVSNYSISKMQALMGYAQIPPAVLQVEIHPYFRNDDLILWCRGKGIHVTAYSSLGSPDSASMFENRKNLPKLMDHPVVKEVAASSGHNVGQVLLRWGVQRGLTVLPKSVNPSRIASNLQLFDWELTAEEFEKLSTFEEQFRMLDGSFWLHPHGPYKTVEDLWG</sequence>
<comment type="similarity">
    <text evidence="1">Belongs to the aldo/keto reductase family.</text>
</comment>
<protein>
    <recommendedName>
        <fullName evidence="4">NADP-dependent oxidoreductase domain-containing protein</fullName>
    </recommendedName>
</protein>
<gene>
    <name evidence="5" type="ORF">PSAL00342_LOCUS1196</name>
</gene>
<dbReference type="SUPFAM" id="SSF51430">
    <property type="entry name" value="NAD(P)-linked oxidoreductase"/>
    <property type="match status" value="2"/>
</dbReference>